<dbReference type="InterPro" id="IPR051052">
    <property type="entry name" value="Diverse_substrate_MTase"/>
</dbReference>
<evidence type="ECO:0000313" key="5">
    <source>
        <dbReference type="Proteomes" id="UP000005627"/>
    </source>
</evidence>
<protein>
    <recommendedName>
        <fullName evidence="3">Methyltransferase domain-containing protein</fullName>
    </recommendedName>
</protein>
<accession>G8ZYE4</accession>
<dbReference type="HOGENOM" id="CLU_049344_1_2_1"/>
<dbReference type="EMBL" id="HE616748">
    <property type="protein sequence ID" value="CCE93419.1"/>
    <property type="molecule type" value="Genomic_DNA"/>
</dbReference>
<dbReference type="STRING" id="1076872.G8ZYE4"/>
<dbReference type="InterPro" id="IPR041698">
    <property type="entry name" value="Methyltransf_25"/>
</dbReference>
<dbReference type="SUPFAM" id="SSF53335">
    <property type="entry name" value="S-adenosyl-L-methionine-dependent methyltransferases"/>
    <property type="match status" value="1"/>
</dbReference>
<dbReference type="Gene3D" id="3.40.50.150">
    <property type="entry name" value="Vaccinia Virus protein VP39"/>
    <property type="match status" value="1"/>
</dbReference>
<dbReference type="Pfam" id="PF13649">
    <property type="entry name" value="Methyltransf_25"/>
    <property type="match status" value="1"/>
</dbReference>
<name>G8ZYE4_TORDE</name>
<dbReference type="Proteomes" id="UP000005627">
    <property type="component" value="Chromosome 7"/>
</dbReference>
<dbReference type="GO" id="GO:0032259">
    <property type="term" value="P:methylation"/>
    <property type="evidence" value="ECO:0007669"/>
    <property type="project" value="UniProtKB-KW"/>
</dbReference>
<dbReference type="InParanoid" id="G8ZYE4"/>
<keyword evidence="1" id="KW-0489">Methyltransferase</keyword>
<dbReference type="OrthoDB" id="10027013at2759"/>
<dbReference type="InterPro" id="IPR029063">
    <property type="entry name" value="SAM-dependent_MTases_sf"/>
</dbReference>
<keyword evidence="5" id="KW-1185">Reference proteome</keyword>
<dbReference type="GO" id="GO:0008168">
    <property type="term" value="F:methyltransferase activity"/>
    <property type="evidence" value="ECO:0007669"/>
    <property type="project" value="UniProtKB-KW"/>
</dbReference>
<keyword evidence="2" id="KW-0808">Transferase</keyword>
<dbReference type="CDD" id="cd02440">
    <property type="entry name" value="AdoMet_MTases"/>
    <property type="match status" value="1"/>
</dbReference>
<reference evidence="4 5" key="1">
    <citation type="journal article" date="2011" name="Proc. Natl. Acad. Sci. U.S.A.">
        <title>Evolutionary erosion of yeast sex chromosomes by mating-type switching accidents.</title>
        <authorList>
            <person name="Gordon J.L."/>
            <person name="Armisen D."/>
            <person name="Proux-Wera E."/>
            <person name="Oheigeartaigh S.S."/>
            <person name="Byrne K.P."/>
            <person name="Wolfe K.H."/>
        </authorList>
    </citation>
    <scope>NUCLEOTIDE SEQUENCE [LARGE SCALE GENOMIC DNA]</scope>
    <source>
        <strain evidence="5">ATCC 10662 / CBS 1146 / NBRC 0425 / NCYC 2629 / NRRL Y-866</strain>
    </source>
</reference>
<dbReference type="RefSeq" id="XP_003682630.1">
    <property type="nucleotide sequence ID" value="XM_003682582.1"/>
</dbReference>
<organism evidence="4 5">
    <name type="scientific">Torulaspora delbrueckii</name>
    <name type="common">Yeast</name>
    <name type="synonym">Candida colliculosa</name>
    <dbReference type="NCBI Taxonomy" id="4950"/>
    <lineage>
        <taxon>Eukaryota</taxon>
        <taxon>Fungi</taxon>
        <taxon>Dikarya</taxon>
        <taxon>Ascomycota</taxon>
        <taxon>Saccharomycotina</taxon>
        <taxon>Saccharomycetes</taxon>
        <taxon>Saccharomycetales</taxon>
        <taxon>Saccharomycetaceae</taxon>
        <taxon>Torulaspora</taxon>
    </lineage>
</organism>
<dbReference type="FunCoup" id="G8ZYE4">
    <property type="interactions" value="789"/>
</dbReference>
<evidence type="ECO:0000256" key="1">
    <source>
        <dbReference type="ARBA" id="ARBA00022603"/>
    </source>
</evidence>
<evidence type="ECO:0000313" key="4">
    <source>
        <dbReference type="EMBL" id="CCE93419.1"/>
    </source>
</evidence>
<feature type="domain" description="Methyltransferase" evidence="3">
    <location>
        <begin position="41"/>
        <end position="134"/>
    </location>
</feature>
<dbReference type="GeneID" id="11504398"/>
<dbReference type="KEGG" id="tdl:TDEL_0G00520"/>
<evidence type="ECO:0000256" key="2">
    <source>
        <dbReference type="ARBA" id="ARBA00022679"/>
    </source>
</evidence>
<dbReference type="PANTHER" id="PTHR44942:SF4">
    <property type="entry name" value="METHYLTRANSFERASE TYPE 11 DOMAIN-CONTAINING PROTEIN"/>
    <property type="match status" value="1"/>
</dbReference>
<dbReference type="eggNOG" id="KOG3010">
    <property type="taxonomic scope" value="Eukaryota"/>
</dbReference>
<proteinExistence type="predicted"/>
<gene>
    <name evidence="4" type="primary">TDEL0G00520</name>
    <name evidence="4" type="ORF">TDEL_0G00520</name>
</gene>
<sequence length="295" mass="33601">MSAFAQTDFNSDRYERCRPTYPNEFFQILDNYHQDKQRLLVDVGCGPGTATIQMAGEWKAFDRIIGTDLSPAMIQTANQLSNTVHDNRLSFYVSSSDDFAFLGPNYKNQQTVDMITAAECAHYFDEKRFQGAVASNLRSRGTIAIFGYGDAIFLDYPKTDAIINDVSYGKEKLGSLWDEPGRTIAREMLAKWSFDPKFFTDIEDFSLQATTLRSTAASELPQKPLLIIREMTVAEYASNIRTWSAYHTWQKKFGGSKPELGNEFIKNVNKVYPELTASTKVRVAYSTYYKFARRI</sequence>
<evidence type="ECO:0000259" key="3">
    <source>
        <dbReference type="Pfam" id="PF13649"/>
    </source>
</evidence>
<dbReference type="PANTHER" id="PTHR44942">
    <property type="entry name" value="METHYLTRANSF_11 DOMAIN-CONTAINING PROTEIN"/>
    <property type="match status" value="1"/>
</dbReference>
<dbReference type="AlphaFoldDB" id="G8ZYE4"/>